<feature type="domain" description="Sulfatase N-terminal" evidence="5">
    <location>
        <begin position="51"/>
        <end position="450"/>
    </location>
</feature>
<dbReference type="Gene3D" id="3.30.1120.10">
    <property type="match status" value="1"/>
</dbReference>
<keyword evidence="2" id="KW-0378">Hydrolase</keyword>
<dbReference type="GO" id="GO:0004065">
    <property type="term" value="F:arylsulfatase activity"/>
    <property type="evidence" value="ECO:0007669"/>
    <property type="project" value="TreeGrafter"/>
</dbReference>
<evidence type="ECO:0000313" key="6">
    <source>
        <dbReference type="EMBL" id="ASV73340.1"/>
    </source>
</evidence>
<dbReference type="InterPro" id="IPR017850">
    <property type="entry name" value="Alkaline_phosphatase_core_sf"/>
</dbReference>
<feature type="region of interest" description="Disordered" evidence="3">
    <location>
        <begin position="549"/>
        <end position="568"/>
    </location>
</feature>
<evidence type="ECO:0000259" key="5">
    <source>
        <dbReference type="Pfam" id="PF00884"/>
    </source>
</evidence>
<dbReference type="KEGG" id="ttf:THTE_0738"/>
<evidence type="ECO:0000256" key="1">
    <source>
        <dbReference type="ARBA" id="ARBA00008779"/>
    </source>
</evidence>
<organism evidence="6 7">
    <name type="scientific">Thermogutta terrifontis</name>
    <dbReference type="NCBI Taxonomy" id="1331910"/>
    <lineage>
        <taxon>Bacteria</taxon>
        <taxon>Pseudomonadati</taxon>
        <taxon>Planctomycetota</taxon>
        <taxon>Planctomycetia</taxon>
        <taxon>Pirellulales</taxon>
        <taxon>Thermoguttaceae</taxon>
        <taxon>Thermogutta</taxon>
    </lineage>
</organism>
<dbReference type="PANTHER" id="PTHR42693">
    <property type="entry name" value="ARYLSULFATASE FAMILY MEMBER"/>
    <property type="match status" value="1"/>
</dbReference>
<keyword evidence="4" id="KW-0732">Signal</keyword>
<comment type="similarity">
    <text evidence="1">Belongs to the sulfatase family.</text>
</comment>
<evidence type="ECO:0000256" key="3">
    <source>
        <dbReference type="SAM" id="MobiDB-lite"/>
    </source>
</evidence>
<dbReference type="PANTHER" id="PTHR42693:SF53">
    <property type="entry name" value="ENDO-4-O-SULFATASE"/>
    <property type="match status" value="1"/>
</dbReference>
<evidence type="ECO:0000256" key="2">
    <source>
        <dbReference type="ARBA" id="ARBA00022801"/>
    </source>
</evidence>
<dbReference type="SUPFAM" id="SSF53649">
    <property type="entry name" value="Alkaline phosphatase-like"/>
    <property type="match status" value="1"/>
</dbReference>
<dbReference type="OrthoDB" id="9783154at2"/>
<dbReference type="Pfam" id="PF00884">
    <property type="entry name" value="Sulfatase"/>
    <property type="match status" value="1"/>
</dbReference>
<name>A0A286RBK2_9BACT</name>
<dbReference type="RefSeq" id="WP_095413972.1">
    <property type="nucleotide sequence ID" value="NZ_CP018477.1"/>
</dbReference>
<dbReference type="InterPro" id="IPR050738">
    <property type="entry name" value="Sulfatase"/>
</dbReference>
<gene>
    <name evidence="6" type="ORF">THTE_0738</name>
</gene>
<dbReference type="InterPro" id="IPR000917">
    <property type="entry name" value="Sulfatase_N"/>
</dbReference>
<reference evidence="6 7" key="1">
    <citation type="journal article" name="Front. Microbiol.">
        <title>Sugar Metabolism of the First Thermophilic Planctomycete Thermogutta terrifontis: Comparative Genomic and Transcriptomic Approaches.</title>
        <authorList>
            <person name="Elcheninov A.G."/>
            <person name="Menzel P."/>
            <person name="Gudbergsdottir S.R."/>
            <person name="Slesarev A.I."/>
            <person name="Kadnikov V.V."/>
            <person name="Krogh A."/>
            <person name="Bonch-Osmolovskaya E.A."/>
            <person name="Peng X."/>
            <person name="Kublanov I.V."/>
        </authorList>
    </citation>
    <scope>NUCLEOTIDE SEQUENCE [LARGE SCALE GENOMIC DNA]</scope>
    <source>
        <strain evidence="6 7">R1</strain>
    </source>
</reference>
<dbReference type="AlphaFoldDB" id="A0A286RBK2"/>
<accession>A0A286RBK2</accession>
<sequence length="568" mass="63859">MAWRVTGRFFCTLAAAAVFLVGTSRLHAANTNSAEAPQKASSASAATKTPPNIVIILADDMGYSDLGCYGGEIETPHLDRLAANGLRFTQCYNSARCWPSRAAIMTGYYPQQVRRDTVPGVRSGGSGVRPAWAPLLSEVLRQHGYRCYHSGKWHIDKQPWTSGFDHSYVLNDHDRFFHPKNHQEDGRALPTPGPNDGYYATTAIAQYAVKYLAEHATEYREKPFFLYLCFTSPHFPLQAPQEVIAQYRDRYRVGWNVIQQQRGKRLLEMGLVRNSPPPMEVHLGPPYDFPEAFKILGPAEVKYPIPWNELTPDQKEFQTTKMAIHAAMVHIMDEAVGMVVEQLQKMSVLDNTVIFFASDNGASAEIMVRGDGHDPQAPMGSEKTFLCLGPGWSSASNTPFRRHKTWVHEGGISTPFIVHWPQGITARGELRHTPVHFVDVFPTVLELAGISMPDRWNGEERPEPPGKSIVPLFTKDGTVEHDFFWFLHEGNRAIRAGDWKLVAARGDPWELYNLAEDRGETNNLAAKLPEKVAELESLWNRLWEQYQQDAKRDLPETPASNTKPRKAG</sequence>
<dbReference type="Gene3D" id="3.40.720.10">
    <property type="entry name" value="Alkaline Phosphatase, subunit A"/>
    <property type="match status" value="1"/>
</dbReference>
<proteinExistence type="inferred from homology"/>
<dbReference type="CDD" id="cd16025">
    <property type="entry name" value="PAS_like"/>
    <property type="match status" value="1"/>
</dbReference>
<feature type="signal peptide" evidence="4">
    <location>
        <begin position="1"/>
        <end position="28"/>
    </location>
</feature>
<evidence type="ECO:0000256" key="4">
    <source>
        <dbReference type="SAM" id="SignalP"/>
    </source>
</evidence>
<protein>
    <submittedName>
        <fullName evidence="6">Sulfatase</fullName>
    </submittedName>
</protein>
<dbReference type="EMBL" id="CP018477">
    <property type="protein sequence ID" value="ASV73340.1"/>
    <property type="molecule type" value="Genomic_DNA"/>
</dbReference>
<feature type="chain" id="PRO_5013330028" evidence="4">
    <location>
        <begin position="29"/>
        <end position="568"/>
    </location>
</feature>
<evidence type="ECO:0000313" key="7">
    <source>
        <dbReference type="Proteomes" id="UP000215086"/>
    </source>
</evidence>
<dbReference type="Proteomes" id="UP000215086">
    <property type="component" value="Chromosome"/>
</dbReference>
<keyword evidence="7" id="KW-1185">Reference proteome</keyword>